<feature type="region of interest" description="Disordered" evidence="7">
    <location>
        <begin position="179"/>
        <end position="198"/>
    </location>
</feature>
<dbReference type="CDD" id="cd12148">
    <property type="entry name" value="fungal_TF_MHR"/>
    <property type="match status" value="1"/>
</dbReference>
<keyword evidence="5" id="KW-0804">Transcription</keyword>
<dbReference type="InterPro" id="IPR007219">
    <property type="entry name" value="XnlR_reg_dom"/>
</dbReference>
<gene>
    <name evidence="9" type="ORF">BU23DRAFT_547965</name>
</gene>
<reference evidence="9" key="1">
    <citation type="journal article" date="2020" name="Stud. Mycol.">
        <title>101 Dothideomycetes genomes: a test case for predicting lifestyles and emergence of pathogens.</title>
        <authorList>
            <person name="Haridas S."/>
            <person name="Albert R."/>
            <person name="Binder M."/>
            <person name="Bloem J."/>
            <person name="Labutti K."/>
            <person name="Salamov A."/>
            <person name="Andreopoulos B."/>
            <person name="Baker S."/>
            <person name="Barry K."/>
            <person name="Bills G."/>
            <person name="Bluhm B."/>
            <person name="Cannon C."/>
            <person name="Castanera R."/>
            <person name="Culley D."/>
            <person name="Daum C."/>
            <person name="Ezra D."/>
            <person name="Gonzalez J."/>
            <person name="Henrissat B."/>
            <person name="Kuo A."/>
            <person name="Liang C."/>
            <person name="Lipzen A."/>
            <person name="Lutzoni F."/>
            <person name="Magnuson J."/>
            <person name="Mondo S."/>
            <person name="Nolan M."/>
            <person name="Ohm R."/>
            <person name="Pangilinan J."/>
            <person name="Park H.-J."/>
            <person name="Ramirez L."/>
            <person name="Alfaro M."/>
            <person name="Sun H."/>
            <person name="Tritt A."/>
            <person name="Yoshinaga Y."/>
            <person name="Zwiers L.-H."/>
            <person name="Turgeon B."/>
            <person name="Goodwin S."/>
            <person name="Spatafora J."/>
            <person name="Crous P."/>
            <person name="Grigoriev I."/>
        </authorList>
    </citation>
    <scope>NUCLEOTIDE SEQUENCE</scope>
    <source>
        <strain evidence="9">CBS 107.79</strain>
    </source>
</reference>
<evidence type="ECO:0000256" key="2">
    <source>
        <dbReference type="ARBA" id="ARBA00022723"/>
    </source>
</evidence>
<keyword evidence="4" id="KW-0238">DNA-binding</keyword>
<dbReference type="CDD" id="cd00067">
    <property type="entry name" value="GAL4"/>
    <property type="match status" value="1"/>
</dbReference>
<evidence type="ECO:0000313" key="10">
    <source>
        <dbReference type="Proteomes" id="UP000800036"/>
    </source>
</evidence>
<dbReference type="PROSITE" id="PS50048">
    <property type="entry name" value="ZN2_CY6_FUNGAL_2"/>
    <property type="match status" value="1"/>
</dbReference>
<dbReference type="InterPro" id="IPR001138">
    <property type="entry name" value="Zn2Cys6_DnaBD"/>
</dbReference>
<dbReference type="GO" id="GO:0005634">
    <property type="term" value="C:nucleus"/>
    <property type="evidence" value="ECO:0007669"/>
    <property type="project" value="UniProtKB-SubCell"/>
</dbReference>
<name>A0A6A5UJZ8_9PLEO</name>
<dbReference type="OrthoDB" id="5424793at2759"/>
<dbReference type="EMBL" id="ML976806">
    <property type="protein sequence ID" value="KAF1964112.1"/>
    <property type="molecule type" value="Genomic_DNA"/>
</dbReference>
<organism evidence="9 10">
    <name type="scientific">Bimuria novae-zelandiae CBS 107.79</name>
    <dbReference type="NCBI Taxonomy" id="1447943"/>
    <lineage>
        <taxon>Eukaryota</taxon>
        <taxon>Fungi</taxon>
        <taxon>Dikarya</taxon>
        <taxon>Ascomycota</taxon>
        <taxon>Pezizomycotina</taxon>
        <taxon>Dothideomycetes</taxon>
        <taxon>Pleosporomycetidae</taxon>
        <taxon>Pleosporales</taxon>
        <taxon>Massarineae</taxon>
        <taxon>Didymosphaeriaceae</taxon>
        <taxon>Bimuria</taxon>
    </lineage>
</organism>
<dbReference type="InterPro" id="IPR051089">
    <property type="entry name" value="prtT"/>
</dbReference>
<evidence type="ECO:0000256" key="1">
    <source>
        <dbReference type="ARBA" id="ARBA00004123"/>
    </source>
</evidence>
<feature type="domain" description="Zn(2)-C6 fungal-type" evidence="8">
    <location>
        <begin position="20"/>
        <end position="52"/>
    </location>
</feature>
<keyword evidence="10" id="KW-1185">Reference proteome</keyword>
<evidence type="ECO:0000256" key="6">
    <source>
        <dbReference type="ARBA" id="ARBA00023242"/>
    </source>
</evidence>
<proteinExistence type="predicted"/>
<feature type="region of interest" description="Disordered" evidence="7">
    <location>
        <begin position="128"/>
        <end position="148"/>
    </location>
</feature>
<sequence length="706" mass="79811">MEDNEDSGPARASNPRVAQACQRCRSLKTRCLPSEQSGTCQRCFTANRECIWAEVPRRPRRVRGPSRISQVEQKIDGLFASLVNPSASGTTETSPSVPEIRGTSFGFHRLAGRERPIAPGSWLMFPDSFEQETPLPDLHESNGAPAPADDAEAAVADTNHDIEYLDELRTIHNFTARDNNGSLSNAAPHRQPKSEPAIDDQQVKDLLSNGQADILVNSYRAMCVTFPFVPIDDFASAAELHSMKPMLFLAIITAASWDNHKLQRHLDRLYRKELANHTFIRPRRNLSLLQSLLVYLSRYHFVFSHKTQQIFFMQTTANGLALDLALHQKSNASPINFLKRPEAPKLSVSEQLERQRTFLGCYYMSSLVSGGMQRPNLLKYTEYMGQCSRDLRDHQQFPSDKIIGHLITIRRLDDQIQECFFTEETIKLDITDPRILMNFRFLEGQLDEWKREKYDDKFQILLDLSSAFTDIQLHSIALRPSASSYPPVYGADATRLNALLATFEACKRYFDIFLACPVNDYYILAFSEWFHIPNVVVTLARLCIPSDAHVAAQWDVDAAHERGRLDLYLESLCYRMKSLSTYKRTQNFHIDFYWALEMIIESTKTWFMKKINVNKAASNGIPTPDTMQGLTHGLTTNTSGASTAPAMSEAMGCPHAQVDSDFGINCTNGEDPLAMMRDPNFDMDRFFDVGLWGDESYLGMGFGGGT</sequence>
<accession>A0A6A5UJZ8</accession>
<keyword evidence="3" id="KW-0805">Transcription regulation</keyword>
<comment type="subcellular location">
    <subcellularLocation>
        <location evidence="1">Nucleus</location>
    </subcellularLocation>
</comment>
<dbReference type="PANTHER" id="PTHR31845">
    <property type="entry name" value="FINGER DOMAIN PROTEIN, PUTATIVE-RELATED"/>
    <property type="match status" value="1"/>
</dbReference>
<evidence type="ECO:0000256" key="5">
    <source>
        <dbReference type="ARBA" id="ARBA00023163"/>
    </source>
</evidence>
<keyword evidence="2" id="KW-0479">Metal-binding</keyword>
<dbReference type="InterPro" id="IPR036864">
    <property type="entry name" value="Zn2-C6_fun-type_DNA-bd_sf"/>
</dbReference>
<dbReference type="SMART" id="SM00066">
    <property type="entry name" value="GAL4"/>
    <property type="match status" value="1"/>
</dbReference>
<evidence type="ECO:0000259" key="8">
    <source>
        <dbReference type="PROSITE" id="PS50048"/>
    </source>
</evidence>
<dbReference type="Proteomes" id="UP000800036">
    <property type="component" value="Unassembled WGS sequence"/>
</dbReference>
<evidence type="ECO:0000313" key="9">
    <source>
        <dbReference type="EMBL" id="KAF1964112.1"/>
    </source>
</evidence>
<dbReference type="GO" id="GO:0000981">
    <property type="term" value="F:DNA-binding transcription factor activity, RNA polymerase II-specific"/>
    <property type="evidence" value="ECO:0007669"/>
    <property type="project" value="InterPro"/>
</dbReference>
<dbReference type="Gene3D" id="4.10.240.10">
    <property type="entry name" value="Zn(2)-C6 fungal-type DNA-binding domain"/>
    <property type="match status" value="1"/>
</dbReference>
<dbReference type="SUPFAM" id="SSF57701">
    <property type="entry name" value="Zn2/Cys6 DNA-binding domain"/>
    <property type="match status" value="1"/>
</dbReference>
<dbReference type="PANTHER" id="PTHR31845:SF10">
    <property type="entry name" value="ZN(II)2CYS6 TRANSCRIPTION FACTOR (EUROFUNG)"/>
    <property type="match status" value="1"/>
</dbReference>
<evidence type="ECO:0000256" key="4">
    <source>
        <dbReference type="ARBA" id="ARBA00023125"/>
    </source>
</evidence>
<dbReference type="Pfam" id="PF04082">
    <property type="entry name" value="Fungal_trans"/>
    <property type="match status" value="1"/>
</dbReference>
<evidence type="ECO:0000256" key="7">
    <source>
        <dbReference type="SAM" id="MobiDB-lite"/>
    </source>
</evidence>
<dbReference type="GO" id="GO:0006351">
    <property type="term" value="P:DNA-templated transcription"/>
    <property type="evidence" value="ECO:0007669"/>
    <property type="project" value="InterPro"/>
</dbReference>
<dbReference type="AlphaFoldDB" id="A0A6A5UJZ8"/>
<dbReference type="GO" id="GO:0000976">
    <property type="term" value="F:transcription cis-regulatory region binding"/>
    <property type="evidence" value="ECO:0007669"/>
    <property type="project" value="TreeGrafter"/>
</dbReference>
<dbReference type="GO" id="GO:0008270">
    <property type="term" value="F:zinc ion binding"/>
    <property type="evidence" value="ECO:0007669"/>
    <property type="project" value="InterPro"/>
</dbReference>
<dbReference type="PROSITE" id="PS00463">
    <property type="entry name" value="ZN2_CY6_FUNGAL_1"/>
    <property type="match status" value="1"/>
</dbReference>
<keyword evidence="6" id="KW-0539">Nucleus</keyword>
<evidence type="ECO:0000256" key="3">
    <source>
        <dbReference type="ARBA" id="ARBA00023015"/>
    </source>
</evidence>
<protein>
    <recommendedName>
        <fullName evidence="8">Zn(2)-C6 fungal-type domain-containing protein</fullName>
    </recommendedName>
</protein>